<sequence>MRELVSKYVGSCRKCDADIAIGTRIVYEKRIGIFCLACAPTDTEEIRAYRQEGADRKAAKYEEWAAKRREKATKVFDADQHYTGDLAFNTQPGHIPARARLIRRHEREYESLQKATQMEEKASSLRHVRVKGDAEKERQALREKVLSWLKIGMAIDTISLGYGTVLKINKKTATIGSCGASKTYTTNVPIHFLCQIRKEG</sequence>
<proteinExistence type="predicted"/>
<gene>
    <name evidence="1" type="ORF">LCGC14_2629910</name>
</gene>
<accession>A0A0F9A0F9</accession>
<evidence type="ECO:0000313" key="1">
    <source>
        <dbReference type="EMBL" id="KKK99722.1"/>
    </source>
</evidence>
<name>A0A0F9A0F9_9ZZZZ</name>
<dbReference type="EMBL" id="LAZR01045080">
    <property type="protein sequence ID" value="KKK99722.1"/>
    <property type="molecule type" value="Genomic_DNA"/>
</dbReference>
<comment type="caution">
    <text evidence="1">The sequence shown here is derived from an EMBL/GenBank/DDBJ whole genome shotgun (WGS) entry which is preliminary data.</text>
</comment>
<reference evidence="1" key="1">
    <citation type="journal article" date="2015" name="Nature">
        <title>Complex archaea that bridge the gap between prokaryotes and eukaryotes.</title>
        <authorList>
            <person name="Spang A."/>
            <person name="Saw J.H."/>
            <person name="Jorgensen S.L."/>
            <person name="Zaremba-Niedzwiedzka K."/>
            <person name="Martijn J."/>
            <person name="Lind A.E."/>
            <person name="van Eijk R."/>
            <person name="Schleper C."/>
            <person name="Guy L."/>
            <person name="Ettema T.J."/>
        </authorList>
    </citation>
    <scope>NUCLEOTIDE SEQUENCE</scope>
</reference>
<dbReference type="AlphaFoldDB" id="A0A0F9A0F9"/>
<organism evidence="1">
    <name type="scientific">marine sediment metagenome</name>
    <dbReference type="NCBI Taxonomy" id="412755"/>
    <lineage>
        <taxon>unclassified sequences</taxon>
        <taxon>metagenomes</taxon>
        <taxon>ecological metagenomes</taxon>
    </lineage>
</organism>
<protein>
    <submittedName>
        <fullName evidence="1">Uncharacterized protein</fullName>
    </submittedName>
</protein>